<keyword evidence="5 9" id="KW-1133">Transmembrane helix</keyword>
<sequence>MFESLRTANLVVLVSIIVLFANDYFSSDHRFSTALSAHLDGRDQTREQIQSYQLLGTSIENLVGKNDTQSHETIISPPPPASGGIGLRQDVEAPSDATEHAGNTSILGTAGGPSDGKPGRLSVHETALSSWESSSVSSDRSSTDNNNNNSNHLISSGNTLGNSTIFSETSPTSKPHHDLSKHSANTLAPTISLDHPPGFRRNQDEARAAERGTDHHYHHHRIASVALNNRANHQVVVVGSSGGDGRSISSSISSGSGSSHELLKRHAASMAQELNPDCEFQISRKPAIYGIRCDDSEVTEDGSIIIEAFKATRVYLIGRNLYSNLTVAITGQEGATQDDCTHADRIKSLRLYNLSLNIGEIIIELPPPEKSVPYYLCIREDTHDSRWYHQGSDPWLRIHVQQDFMPLWAKIITIIILLSMSGLFSGLNLGLMALDKNELQVIMKCGTEDEKHYATVIEPVRRRGNYLLCSILFSNTLVNSTISVFLEDLSDGLVAIMTSTILIVLFGEILPQAFCSRHGLAVGAKTIWLTHACMFLTFPLSYPVSYCLDWALGEEIGHAYDRERLMEFIQVTRDINNLEADEVNIISGALKIKRVQISEVMTRIEDVYMLDETALLDFDTIQAIVSKGYSRIPVHEAGNRRNIKAVLFAKDLALVDPDDRTPVKTMISFYNHPRMFVFEDTTLDKALNEFKTGKSHMAIVQRVIDDGDRDPYYEVTGIVTLEDVIEEIMQMEINDETDTLTDNRRKRRRKDAQVRKDFSQFTDLGMGDSSFNVVTPQLCLAAYQYLATSVEPFTPKYLSDSVLRRLLSQKIFYKVRLDDKESAKRLYTVGEPADYFIMILEGRVSVRCGKENLVFEGGPFSHYGTAALYNCDQLGESLAVSTSNPATTAPVTPGGSTGIVAQALAAATGSITGATARKDSVRPMLSRRESMAKIITSQLSLAPKKSGAAAAEQDQAAISGDLSPTGSARITSGADSGTGGVMETVELVERGSFYFKPDYTVDIITNTSYLKVTRNDYITALKATWVEREGAALLGEDVETTFTDLGPSCMYFEKQ</sequence>
<feature type="domain" description="CNNM transmembrane" evidence="13">
    <location>
        <begin position="403"/>
        <end position="582"/>
    </location>
</feature>
<feature type="compositionally biased region" description="Low complexity" evidence="10">
    <location>
        <begin position="129"/>
        <end position="158"/>
    </location>
</feature>
<dbReference type="GO" id="GO:0040018">
    <property type="term" value="P:positive regulation of multicellular organism growth"/>
    <property type="evidence" value="ECO:0007669"/>
    <property type="project" value="UniProtKB-ARBA"/>
</dbReference>
<dbReference type="GO" id="GO:0016323">
    <property type="term" value="C:basolateral plasma membrane"/>
    <property type="evidence" value="ECO:0007669"/>
    <property type="project" value="UniProtKB-SubCell"/>
</dbReference>
<feature type="region of interest" description="Disordered" evidence="10">
    <location>
        <begin position="67"/>
        <end position="215"/>
    </location>
</feature>
<feature type="compositionally biased region" description="Polar residues" evidence="10">
    <location>
        <begin position="159"/>
        <end position="173"/>
    </location>
</feature>
<keyword evidence="3 9" id="KW-0812">Transmembrane</keyword>
<evidence type="ECO:0000256" key="3">
    <source>
        <dbReference type="ARBA" id="ARBA00022692"/>
    </source>
</evidence>
<dbReference type="InterPro" id="IPR000644">
    <property type="entry name" value="CBS_dom"/>
</dbReference>
<dbReference type="EMBL" id="GGYP01003150">
    <property type="protein sequence ID" value="MDE47921.1"/>
    <property type="molecule type" value="Transcribed_RNA"/>
</dbReference>
<organism evidence="14">
    <name type="scientific">Aceria tosichella</name>
    <name type="common">wheat curl mite</name>
    <dbReference type="NCBI Taxonomy" id="561515"/>
    <lineage>
        <taxon>Eukaryota</taxon>
        <taxon>Metazoa</taxon>
        <taxon>Ecdysozoa</taxon>
        <taxon>Arthropoda</taxon>
        <taxon>Chelicerata</taxon>
        <taxon>Arachnida</taxon>
        <taxon>Acari</taxon>
        <taxon>Acariformes</taxon>
        <taxon>Trombidiformes</taxon>
        <taxon>Prostigmata</taxon>
        <taxon>Eupodina</taxon>
        <taxon>Eriophyoidea</taxon>
        <taxon>Eriophyidae</taxon>
        <taxon>Eriophyinae</taxon>
        <taxon>Aceriini</taxon>
        <taxon>Aceria</taxon>
    </lineage>
</organism>
<evidence type="ECO:0000256" key="2">
    <source>
        <dbReference type="ARBA" id="ARBA00010484"/>
    </source>
</evidence>
<dbReference type="CDD" id="cd04590">
    <property type="entry name" value="CBS_pair_CorC_HlyC_assoc"/>
    <property type="match status" value="1"/>
</dbReference>
<protein>
    <submittedName>
        <fullName evidence="14">Metal transporter CNNM4</fullName>
    </submittedName>
</protein>
<evidence type="ECO:0000256" key="9">
    <source>
        <dbReference type="PROSITE-ProRule" id="PRU01193"/>
    </source>
</evidence>
<evidence type="ECO:0000256" key="5">
    <source>
        <dbReference type="ARBA" id="ARBA00022989"/>
    </source>
</evidence>
<evidence type="ECO:0000256" key="4">
    <source>
        <dbReference type="ARBA" id="ARBA00022737"/>
    </source>
</evidence>
<gene>
    <name evidence="14" type="primary">cnnm4_1</name>
    <name evidence="14" type="ORF">g.11053</name>
</gene>
<dbReference type="AlphaFoldDB" id="A0A6G1SCH3"/>
<evidence type="ECO:0000256" key="8">
    <source>
        <dbReference type="PROSITE-ProRule" id="PRU00703"/>
    </source>
</evidence>
<name>A0A6G1SCH3_9ACAR</name>
<feature type="transmembrane region" description="Helical" evidence="11">
    <location>
        <begin position="522"/>
        <end position="542"/>
    </location>
</feature>
<comment type="similarity">
    <text evidence="2">Belongs to the ACDP family.</text>
</comment>
<dbReference type="PROSITE" id="PS51371">
    <property type="entry name" value="CBS"/>
    <property type="match status" value="1"/>
</dbReference>
<dbReference type="FunFam" id="3.10.580.10:FF:000006">
    <property type="entry name" value="DUF21 and CBS domain protein"/>
    <property type="match status" value="1"/>
</dbReference>
<dbReference type="GO" id="GO:0022857">
    <property type="term" value="F:transmembrane transporter activity"/>
    <property type="evidence" value="ECO:0007669"/>
    <property type="project" value="TreeGrafter"/>
</dbReference>
<dbReference type="GO" id="GO:1905941">
    <property type="term" value="P:positive regulation of gonad development"/>
    <property type="evidence" value="ECO:0007669"/>
    <property type="project" value="UniProtKB-ARBA"/>
</dbReference>
<feature type="region of interest" description="Disordered" evidence="10">
    <location>
        <begin position="237"/>
        <end position="259"/>
    </location>
</feature>
<dbReference type="PANTHER" id="PTHR12064:SF94">
    <property type="entry name" value="UNEXTENDED PROTEIN"/>
    <property type="match status" value="1"/>
</dbReference>
<feature type="compositionally biased region" description="Polar residues" evidence="10">
    <location>
        <begin position="962"/>
        <end position="975"/>
    </location>
</feature>
<comment type="subcellular location">
    <subcellularLocation>
        <location evidence="1">Basolateral cell membrane</location>
        <topology evidence="1">Multi-pass membrane protein</topology>
    </subcellularLocation>
</comment>
<dbReference type="InterPro" id="IPR045095">
    <property type="entry name" value="ACDP"/>
</dbReference>
<evidence type="ECO:0000259" key="12">
    <source>
        <dbReference type="PROSITE" id="PS51371"/>
    </source>
</evidence>
<feature type="transmembrane region" description="Helical" evidence="11">
    <location>
        <begin position="466"/>
        <end position="486"/>
    </location>
</feature>
<dbReference type="InterPro" id="IPR046342">
    <property type="entry name" value="CBS_dom_sf"/>
</dbReference>
<evidence type="ECO:0000259" key="13">
    <source>
        <dbReference type="PROSITE" id="PS51846"/>
    </source>
</evidence>
<dbReference type="GO" id="GO:0032026">
    <property type="term" value="P:response to magnesium ion"/>
    <property type="evidence" value="ECO:0007669"/>
    <property type="project" value="UniProtKB-ARBA"/>
</dbReference>
<dbReference type="GO" id="GO:0008340">
    <property type="term" value="P:determination of adult lifespan"/>
    <property type="evidence" value="ECO:0007669"/>
    <property type="project" value="UniProtKB-ARBA"/>
</dbReference>
<keyword evidence="6 8" id="KW-0129">CBS domain</keyword>
<accession>A0A6G1SCH3</accession>
<keyword evidence="7 9" id="KW-0472">Membrane</keyword>
<feature type="compositionally biased region" description="Basic and acidic residues" evidence="10">
    <location>
        <begin position="201"/>
        <end position="215"/>
    </location>
</feature>
<feature type="domain" description="CBS" evidence="12">
    <location>
        <begin position="666"/>
        <end position="736"/>
    </location>
</feature>
<feature type="transmembrane region" description="Helical" evidence="11">
    <location>
        <begin position="407"/>
        <end position="434"/>
    </location>
</feature>
<feature type="region of interest" description="Disordered" evidence="10">
    <location>
        <begin position="957"/>
        <end position="976"/>
    </location>
</feature>
<dbReference type="Pfam" id="PF00571">
    <property type="entry name" value="CBS"/>
    <property type="match status" value="1"/>
</dbReference>
<evidence type="ECO:0000256" key="11">
    <source>
        <dbReference type="SAM" id="Phobius"/>
    </source>
</evidence>
<feature type="compositionally biased region" description="Low complexity" evidence="10">
    <location>
        <begin position="246"/>
        <end position="259"/>
    </location>
</feature>
<dbReference type="PANTHER" id="PTHR12064">
    <property type="entry name" value="METAL TRANSPORTER CNNM"/>
    <property type="match status" value="1"/>
</dbReference>
<dbReference type="Pfam" id="PF01595">
    <property type="entry name" value="CNNM"/>
    <property type="match status" value="1"/>
</dbReference>
<evidence type="ECO:0000313" key="14">
    <source>
        <dbReference type="EMBL" id="MDE47921.1"/>
    </source>
</evidence>
<dbReference type="PROSITE" id="PS51846">
    <property type="entry name" value="CNNM"/>
    <property type="match status" value="1"/>
</dbReference>
<evidence type="ECO:0000256" key="10">
    <source>
        <dbReference type="SAM" id="MobiDB-lite"/>
    </source>
</evidence>
<evidence type="ECO:0000256" key="7">
    <source>
        <dbReference type="ARBA" id="ARBA00023136"/>
    </source>
</evidence>
<keyword evidence="4" id="KW-0677">Repeat</keyword>
<dbReference type="InterPro" id="IPR044751">
    <property type="entry name" value="Ion_transp-like_CBS"/>
</dbReference>
<dbReference type="SUPFAM" id="SSF54631">
    <property type="entry name" value="CBS-domain pair"/>
    <property type="match status" value="1"/>
</dbReference>
<dbReference type="Pfam" id="PF25562">
    <property type="entry name" value="CNBH_CNNM2_C"/>
    <property type="match status" value="1"/>
</dbReference>
<dbReference type="Gene3D" id="3.10.580.10">
    <property type="entry name" value="CBS-domain"/>
    <property type="match status" value="1"/>
</dbReference>
<evidence type="ECO:0000256" key="6">
    <source>
        <dbReference type="ARBA" id="ARBA00023122"/>
    </source>
</evidence>
<dbReference type="InterPro" id="IPR002550">
    <property type="entry name" value="CNNM"/>
</dbReference>
<feature type="transmembrane region" description="Helical" evidence="11">
    <location>
        <begin position="492"/>
        <end position="510"/>
    </location>
</feature>
<dbReference type="GO" id="GO:0010960">
    <property type="term" value="P:magnesium ion homeostasis"/>
    <property type="evidence" value="ECO:0007669"/>
    <property type="project" value="InterPro"/>
</dbReference>
<reference evidence="14" key="1">
    <citation type="submission" date="2018-10" db="EMBL/GenBank/DDBJ databases">
        <title>Transcriptome assembly of Aceria tosichella (Wheat curl mite) Type 2.</title>
        <authorList>
            <person name="Scully E.D."/>
            <person name="Geib S.M."/>
            <person name="Palmer N.A."/>
            <person name="Gupta A.K."/>
            <person name="Sarath G."/>
            <person name="Tatineni S."/>
        </authorList>
    </citation>
    <scope>NUCLEOTIDE SEQUENCE</scope>
    <source>
        <strain evidence="14">LincolnNE</strain>
    </source>
</reference>
<evidence type="ECO:0000256" key="1">
    <source>
        <dbReference type="ARBA" id="ARBA00004554"/>
    </source>
</evidence>
<dbReference type="GO" id="GO:0015693">
    <property type="term" value="P:magnesium ion transport"/>
    <property type="evidence" value="ECO:0007669"/>
    <property type="project" value="UniProtKB-ARBA"/>
</dbReference>
<proteinExistence type="inferred from homology"/>